<organism evidence="1 2">
    <name type="scientific">Pseudobacteriovorax antillogorgiicola</name>
    <dbReference type="NCBI Taxonomy" id="1513793"/>
    <lineage>
        <taxon>Bacteria</taxon>
        <taxon>Pseudomonadati</taxon>
        <taxon>Bdellovibrionota</taxon>
        <taxon>Oligoflexia</taxon>
        <taxon>Oligoflexales</taxon>
        <taxon>Pseudobacteriovoracaceae</taxon>
        <taxon>Pseudobacteriovorax</taxon>
    </lineage>
</organism>
<reference evidence="2" key="1">
    <citation type="submission" date="2017-04" db="EMBL/GenBank/DDBJ databases">
        <authorList>
            <person name="Varghese N."/>
            <person name="Submissions S."/>
        </authorList>
    </citation>
    <scope>NUCLEOTIDE SEQUENCE [LARGE SCALE GENOMIC DNA]</scope>
    <source>
        <strain evidence="2">RKEM611</strain>
    </source>
</reference>
<dbReference type="RefSeq" id="WP_132316640.1">
    <property type="nucleotide sequence ID" value="NZ_FWZT01000004.1"/>
</dbReference>
<name>A0A1Y6BH44_9BACT</name>
<keyword evidence="2" id="KW-1185">Reference proteome</keyword>
<protein>
    <submittedName>
        <fullName evidence="1">Uncharacterized protein</fullName>
    </submittedName>
</protein>
<evidence type="ECO:0000313" key="2">
    <source>
        <dbReference type="Proteomes" id="UP000192907"/>
    </source>
</evidence>
<dbReference type="Proteomes" id="UP000192907">
    <property type="component" value="Unassembled WGS sequence"/>
</dbReference>
<gene>
    <name evidence="1" type="ORF">SAMN06296036_104213</name>
</gene>
<sequence>MLWILPILVFWTACQTTPDQNRTFSREFVAEYVLLSKQEQHLVQIHQTVGRARVILVNTFGEVASQGVWEQGQEYTIKHYLREPSEQLALILAAFQNMDESGEVPLGKQLPHSSGTYQLDGLRRRQSCVVPETVVMNLTSPPRLLQLELLSFRC</sequence>
<dbReference type="EMBL" id="FWZT01000004">
    <property type="protein sequence ID" value="SMF07375.1"/>
    <property type="molecule type" value="Genomic_DNA"/>
</dbReference>
<accession>A0A1Y6BH44</accession>
<proteinExistence type="predicted"/>
<dbReference type="AlphaFoldDB" id="A0A1Y6BH44"/>
<evidence type="ECO:0000313" key="1">
    <source>
        <dbReference type="EMBL" id="SMF07375.1"/>
    </source>
</evidence>